<dbReference type="InterPro" id="IPR036590">
    <property type="entry name" value="SRAP-like"/>
</dbReference>
<dbReference type="EMBL" id="CP000653">
    <property type="protein sequence ID" value="ABP60885.1"/>
    <property type="molecule type" value="Genomic_DNA"/>
</dbReference>
<name>A0A9J9L055_ENT38</name>
<protein>
    <submittedName>
        <fullName evidence="1">Uncharacterized protein</fullName>
    </submittedName>
</protein>
<dbReference type="AlphaFoldDB" id="A0A9J9L055"/>
<dbReference type="SUPFAM" id="SSF143081">
    <property type="entry name" value="BB1717-like"/>
    <property type="match status" value="1"/>
</dbReference>
<dbReference type="GO" id="GO:0106300">
    <property type="term" value="P:protein-DNA covalent cross-linking repair"/>
    <property type="evidence" value="ECO:0007669"/>
    <property type="project" value="InterPro"/>
</dbReference>
<dbReference type="KEGG" id="ent:Ent638_2210"/>
<organism evidence="1 2">
    <name type="scientific">Enterobacter sp. (strain 638)</name>
    <dbReference type="NCBI Taxonomy" id="399742"/>
    <lineage>
        <taxon>Bacteria</taxon>
        <taxon>Pseudomonadati</taxon>
        <taxon>Pseudomonadota</taxon>
        <taxon>Gammaproteobacteria</taxon>
        <taxon>Enterobacterales</taxon>
        <taxon>Enterobacteriaceae</taxon>
        <taxon>Enterobacter</taxon>
    </lineage>
</organism>
<evidence type="ECO:0000313" key="2">
    <source>
        <dbReference type="Proteomes" id="UP000000230"/>
    </source>
</evidence>
<reference evidence="2" key="1">
    <citation type="journal article" date="2010" name="PLoS Genet.">
        <title>Genome sequence of the plant growth promoting endophytic bacterium Enterobacter sp. 638.</title>
        <authorList>
            <person name="Taghavi S."/>
            <person name="van der Lelie D."/>
            <person name="Hoffman A."/>
            <person name="Zhang Y.B."/>
            <person name="Walla M.D."/>
            <person name="Vangronsveld J."/>
            <person name="Newman L."/>
            <person name="Monchy S."/>
        </authorList>
    </citation>
    <scope>NUCLEOTIDE SEQUENCE [LARGE SCALE GENOMIC DNA]</scope>
    <source>
        <strain evidence="2">638</strain>
    </source>
</reference>
<dbReference type="Proteomes" id="UP000000230">
    <property type="component" value="Chromosome"/>
</dbReference>
<evidence type="ECO:0000313" key="1">
    <source>
        <dbReference type="EMBL" id="ABP60885.1"/>
    </source>
</evidence>
<gene>
    <name evidence="1" type="ordered locus">Ent638_2210</name>
</gene>
<accession>A0A9J9L055</accession>
<dbReference type="InterPro" id="IPR003738">
    <property type="entry name" value="SRAP"/>
</dbReference>
<proteinExistence type="predicted"/>
<keyword evidence="2" id="KW-1185">Reference proteome</keyword>
<sequence>MENESHKKQPYFIHLADGKTKFVAAIVSNPFERGDDAEGFLVVSTTASKALVDIHIK</sequence>
<dbReference type="GO" id="GO:0003697">
    <property type="term" value="F:single-stranded DNA binding"/>
    <property type="evidence" value="ECO:0007669"/>
    <property type="project" value="InterPro"/>
</dbReference>
<dbReference type="Pfam" id="PF02586">
    <property type="entry name" value="SRAP"/>
    <property type="match status" value="1"/>
</dbReference>
<dbReference type="Gene3D" id="3.90.1680.10">
    <property type="entry name" value="SOS response associated peptidase-like"/>
    <property type="match status" value="1"/>
</dbReference>